<dbReference type="EMBL" id="AP027729">
    <property type="protein sequence ID" value="BDZ43557.1"/>
    <property type="molecule type" value="Genomic_DNA"/>
</dbReference>
<keyword evidence="4" id="KW-1185">Reference proteome</keyword>
<dbReference type="PANTHER" id="PTHR37828">
    <property type="entry name" value="GSR2449 PROTEIN"/>
    <property type="match status" value="1"/>
</dbReference>
<evidence type="ECO:0000256" key="1">
    <source>
        <dbReference type="ARBA" id="ARBA00007689"/>
    </source>
</evidence>
<dbReference type="PANTHER" id="PTHR37828:SF1">
    <property type="entry name" value="YCII-RELATED DOMAIN-CONTAINING PROTEIN"/>
    <property type="match status" value="1"/>
</dbReference>
<comment type="similarity">
    <text evidence="1">Belongs to the YciI family.</text>
</comment>
<protein>
    <recommendedName>
        <fullName evidence="2">YCII-related domain-containing protein</fullName>
    </recommendedName>
</protein>
<gene>
    <name evidence="3" type="ORF">GCM10025865_28560</name>
</gene>
<dbReference type="InterPro" id="IPR005545">
    <property type="entry name" value="YCII"/>
</dbReference>
<reference evidence="4" key="1">
    <citation type="journal article" date="2019" name="Int. J. Syst. Evol. Microbiol.">
        <title>The Global Catalogue of Microorganisms (GCM) 10K type strain sequencing project: providing services to taxonomists for standard genome sequencing and annotation.</title>
        <authorList>
            <consortium name="The Broad Institute Genomics Platform"/>
            <consortium name="The Broad Institute Genome Sequencing Center for Infectious Disease"/>
            <person name="Wu L."/>
            <person name="Ma J."/>
        </authorList>
    </citation>
    <scope>NUCLEOTIDE SEQUENCE [LARGE SCALE GENOMIC DNA]</scope>
    <source>
        <strain evidence="4">NBRC 108565</strain>
    </source>
</reference>
<name>A0ABN6XFA0_9CELL</name>
<organism evidence="3 4">
    <name type="scientific">Paraoerskovia sediminicola</name>
    <dbReference type="NCBI Taxonomy" id="1138587"/>
    <lineage>
        <taxon>Bacteria</taxon>
        <taxon>Bacillati</taxon>
        <taxon>Actinomycetota</taxon>
        <taxon>Actinomycetes</taxon>
        <taxon>Micrococcales</taxon>
        <taxon>Cellulomonadaceae</taxon>
        <taxon>Paraoerskovia</taxon>
    </lineage>
</organism>
<dbReference type="InterPro" id="IPR011008">
    <property type="entry name" value="Dimeric_a/b-barrel"/>
</dbReference>
<evidence type="ECO:0000313" key="3">
    <source>
        <dbReference type="EMBL" id="BDZ43557.1"/>
    </source>
</evidence>
<accession>A0ABN6XFA0</accession>
<proteinExistence type="inferred from homology"/>
<dbReference type="Gene3D" id="3.30.70.1060">
    <property type="entry name" value="Dimeric alpha+beta barrel"/>
    <property type="match status" value="1"/>
</dbReference>
<dbReference type="SUPFAM" id="SSF54909">
    <property type="entry name" value="Dimeric alpha+beta barrel"/>
    <property type="match status" value="1"/>
</dbReference>
<feature type="domain" description="YCII-related" evidence="2">
    <location>
        <begin position="14"/>
        <end position="88"/>
    </location>
</feature>
<evidence type="ECO:0000313" key="4">
    <source>
        <dbReference type="Proteomes" id="UP001321475"/>
    </source>
</evidence>
<dbReference type="RefSeq" id="WP_286217760.1">
    <property type="nucleotide sequence ID" value="NZ_AP027729.1"/>
</dbReference>
<dbReference type="Proteomes" id="UP001321475">
    <property type="component" value="Chromosome"/>
</dbReference>
<sequence>MPIFTVTYEYADRPADLDATRPEHREFLRGLHAAGTLVASGPWLPAPDATPGALLLLAVDSAENAEGALDEDPFARASLIARRSVRGWSPVIGDLTAHV</sequence>
<evidence type="ECO:0000259" key="2">
    <source>
        <dbReference type="Pfam" id="PF03795"/>
    </source>
</evidence>
<dbReference type="Pfam" id="PF03795">
    <property type="entry name" value="YCII"/>
    <property type="match status" value="1"/>
</dbReference>